<dbReference type="InterPro" id="IPR041205">
    <property type="entry name" value="ScsC_N"/>
</dbReference>
<name>A0A2N6JUC2_FISMU</name>
<dbReference type="PROSITE" id="PS51352">
    <property type="entry name" value="THIOREDOXIN_2"/>
    <property type="match status" value="1"/>
</dbReference>
<feature type="chain" id="PRO_5014730479" evidence="6">
    <location>
        <begin position="36"/>
        <end position="256"/>
    </location>
</feature>
<dbReference type="SUPFAM" id="SSF52833">
    <property type="entry name" value="Thioredoxin-like"/>
    <property type="match status" value="1"/>
</dbReference>
<dbReference type="PANTHER" id="PTHR13887:SF14">
    <property type="entry name" value="DISULFIDE BOND FORMATION PROTEIN D"/>
    <property type="match status" value="1"/>
</dbReference>
<gene>
    <name evidence="8" type="ORF">CEN44_28870</name>
</gene>
<protein>
    <submittedName>
        <fullName evidence="8">Disulfide bond formation protein DsbA</fullName>
    </submittedName>
</protein>
<keyword evidence="2 6" id="KW-0732">Signal</keyword>
<sequence>MSKFLPAFGQVLRYLRTLLVLCSLLLLALSLPAQAATRINPQLEEQILQVIRQHPEVIIESVQAYQQQQAQKVQKERQAFLEDLKTNPQAVIADSPTTGASNSKTLLIEFSDFQCPYCAEAHQTLKKLLAKHQKDVKLVYKHFPLTPIHAEAMPAATAAWAAQQQGKFWEYHDALFTNQNKLGESLYVNIAKKLNLDLAKFQTDRRIANTAIAQDLQLAEKLGLSGTPSFIINSETFSGAIQLSDLEDILARANNY</sequence>
<dbReference type="Pfam" id="PF13462">
    <property type="entry name" value="Thioredoxin_4"/>
    <property type="match status" value="1"/>
</dbReference>
<dbReference type="EMBL" id="NRQW01000727">
    <property type="protein sequence ID" value="PLZ81116.1"/>
    <property type="molecule type" value="Genomic_DNA"/>
</dbReference>
<comment type="caution">
    <text evidence="8">The sequence shown here is derived from an EMBL/GenBank/DDBJ whole genome shotgun (WGS) entry which is preliminary data.</text>
</comment>
<proteinExistence type="inferred from homology"/>
<dbReference type="Gene3D" id="3.40.30.10">
    <property type="entry name" value="Glutaredoxin"/>
    <property type="match status" value="1"/>
</dbReference>
<dbReference type="RefSeq" id="WP_016866850.1">
    <property type="nucleotide sequence ID" value="NZ_CAWNVR010000167.1"/>
</dbReference>
<evidence type="ECO:0000256" key="1">
    <source>
        <dbReference type="ARBA" id="ARBA00005791"/>
    </source>
</evidence>
<dbReference type="PANTHER" id="PTHR13887">
    <property type="entry name" value="GLUTATHIONE S-TRANSFERASE KAPPA"/>
    <property type="match status" value="1"/>
</dbReference>
<organism evidence="8 9">
    <name type="scientific">Fischerella muscicola CCMEE 5323</name>
    <dbReference type="NCBI Taxonomy" id="2019572"/>
    <lineage>
        <taxon>Bacteria</taxon>
        <taxon>Bacillati</taxon>
        <taxon>Cyanobacteriota</taxon>
        <taxon>Cyanophyceae</taxon>
        <taxon>Nostocales</taxon>
        <taxon>Hapalosiphonaceae</taxon>
        <taxon>Fischerella</taxon>
    </lineage>
</organism>
<evidence type="ECO:0000256" key="4">
    <source>
        <dbReference type="ARBA" id="ARBA00023157"/>
    </source>
</evidence>
<evidence type="ECO:0000256" key="3">
    <source>
        <dbReference type="ARBA" id="ARBA00023002"/>
    </source>
</evidence>
<keyword evidence="9" id="KW-1185">Reference proteome</keyword>
<dbReference type="GO" id="GO:0016491">
    <property type="term" value="F:oxidoreductase activity"/>
    <property type="evidence" value="ECO:0007669"/>
    <property type="project" value="UniProtKB-KW"/>
</dbReference>
<accession>A0A2N6JUC2</accession>
<evidence type="ECO:0000256" key="2">
    <source>
        <dbReference type="ARBA" id="ARBA00022729"/>
    </source>
</evidence>
<dbReference type="InterPro" id="IPR036249">
    <property type="entry name" value="Thioredoxin-like_sf"/>
</dbReference>
<reference evidence="8 9" key="1">
    <citation type="submission" date="2017-08" db="EMBL/GenBank/DDBJ databases">
        <title>Genomes of Fischerella (Mastigocladus) sp. strains.</title>
        <authorList>
            <person name="Miller S.R."/>
        </authorList>
    </citation>
    <scope>NUCLEOTIDE SEQUENCE [LARGE SCALE GENOMIC DNA]</scope>
    <source>
        <strain evidence="8 9">CCMEE 5323</strain>
    </source>
</reference>
<keyword evidence="4" id="KW-1015">Disulfide bond</keyword>
<evidence type="ECO:0000256" key="6">
    <source>
        <dbReference type="SAM" id="SignalP"/>
    </source>
</evidence>
<dbReference type="Pfam" id="PF18312">
    <property type="entry name" value="ScsC_N"/>
    <property type="match status" value="1"/>
</dbReference>
<dbReference type="InterPro" id="IPR012336">
    <property type="entry name" value="Thioredoxin-like_fold"/>
</dbReference>
<dbReference type="Proteomes" id="UP000235036">
    <property type="component" value="Unassembled WGS sequence"/>
</dbReference>
<feature type="domain" description="Thioredoxin" evidence="7">
    <location>
        <begin position="25"/>
        <end position="255"/>
    </location>
</feature>
<evidence type="ECO:0000256" key="5">
    <source>
        <dbReference type="ARBA" id="ARBA00023284"/>
    </source>
</evidence>
<keyword evidence="5" id="KW-0676">Redox-active center</keyword>
<comment type="similarity">
    <text evidence="1">Belongs to the thioredoxin family. DsbA subfamily.</text>
</comment>
<dbReference type="InterPro" id="IPR013766">
    <property type="entry name" value="Thioredoxin_domain"/>
</dbReference>
<evidence type="ECO:0000313" key="9">
    <source>
        <dbReference type="Proteomes" id="UP000235036"/>
    </source>
</evidence>
<keyword evidence="3" id="KW-0560">Oxidoreductase</keyword>
<evidence type="ECO:0000259" key="7">
    <source>
        <dbReference type="PROSITE" id="PS51352"/>
    </source>
</evidence>
<evidence type="ECO:0000313" key="8">
    <source>
        <dbReference type="EMBL" id="PLZ81116.1"/>
    </source>
</evidence>
<dbReference type="AlphaFoldDB" id="A0A2N6JUC2"/>
<feature type="signal peptide" evidence="6">
    <location>
        <begin position="1"/>
        <end position="35"/>
    </location>
</feature>